<evidence type="ECO:0000313" key="2">
    <source>
        <dbReference type="EMBL" id="MBD8039629.1"/>
    </source>
</evidence>
<sequence length="123" mass="14088">MFANDKSIDNLQDLFKEFRKYLELQGQYLRLEAIEKLTILLSTLILIFILVTVGVMALFYFSFMLVYVLATAVGSLIAGYAIVGILLIAIALLIYRFRVPLIFQPMVNFLARLFLDDTKKTEP</sequence>
<proteinExistence type="predicted"/>
<evidence type="ECO:0000256" key="1">
    <source>
        <dbReference type="SAM" id="Phobius"/>
    </source>
</evidence>
<keyword evidence="1" id="KW-1133">Transmembrane helix</keyword>
<comment type="caution">
    <text evidence="2">The sequence shown here is derived from an EMBL/GenBank/DDBJ whole genome shotgun (WGS) entry which is preliminary data.</text>
</comment>
<dbReference type="Pfam" id="PF07332">
    <property type="entry name" value="Phage_holin_3_6"/>
    <property type="match status" value="1"/>
</dbReference>
<keyword evidence="3" id="KW-1185">Reference proteome</keyword>
<keyword evidence="1" id="KW-0812">Transmembrane</keyword>
<dbReference type="InterPro" id="IPR009937">
    <property type="entry name" value="Phage_holin_3_6"/>
</dbReference>
<organism evidence="2 3">
    <name type="scientific">Phocaeicola intestinalis</name>
    <dbReference type="NCBI Taxonomy" id="2762212"/>
    <lineage>
        <taxon>Bacteria</taxon>
        <taxon>Pseudomonadati</taxon>
        <taxon>Bacteroidota</taxon>
        <taxon>Bacteroidia</taxon>
        <taxon>Bacteroidales</taxon>
        <taxon>Bacteroidaceae</taxon>
        <taxon>Phocaeicola</taxon>
    </lineage>
</organism>
<feature type="transmembrane region" description="Helical" evidence="1">
    <location>
        <begin position="67"/>
        <end position="95"/>
    </location>
</feature>
<dbReference type="Proteomes" id="UP000620874">
    <property type="component" value="Unassembled WGS sequence"/>
</dbReference>
<accession>A0ABR8Y5Z1</accession>
<protein>
    <submittedName>
        <fullName evidence="2">Phage holin family protein</fullName>
    </submittedName>
</protein>
<dbReference type="EMBL" id="JACSPP010000007">
    <property type="protein sequence ID" value="MBD8039629.1"/>
    <property type="molecule type" value="Genomic_DNA"/>
</dbReference>
<evidence type="ECO:0000313" key="3">
    <source>
        <dbReference type="Proteomes" id="UP000620874"/>
    </source>
</evidence>
<feature type="transmembrane region" description="Helical" evidence="1">
    <location>
        <begin position="37"/>
        <end position="61"/>
    </location>
</feature>
<dbReference type="RefSeq" id="WP_022038741.1">
    <property type="nucleotide sequence ID" value="NZ_JACSPP010000007.1"/>
</dbReference>
<reference evidence="2 3" key="1">
    <citation type="submission" date="2020-08" db="EMBL/GenBank/DDBJ databases">
        <title>A Genomic Blueprint of the Chicken Gut Microbiome.</title>
        <authorList>
            <person name="Gilroy R."/>
            <person name="Ravi A."/>
            <person name="Getino M."/>
            <person name="Pursley I."/>
            <person name="Horton D.L."/>
            <person name="Alikhan N.-F."/>
            <person name="Baker D."/>
            <person name="Gharbi K."/>
            <person name="Hall N."/>
            <person name="Watson M."/>
            <person name="Adriaenssens E.M."/>
            <person name="Foster-Nyarko E."/>
            <person name="Jarju S."/>
            <person name="Secka A."/>
            <person name="Antonio M."/>
            <person name="Oren A."/>
            <person name="Chaudhuri R."/>
            <person name="La Ragione R.M."/>
            <person name="Hildebrand F."/>
            <person name="Pallen M.J."/>
        </authorList>
    </citation>
    <scope>NUCLEOTIDE SEQUENCE [LARGE SCALE GENOMIC DNA]</scope>
    <source>
        <strain evidence="2 3">Sa1CVN1</strain>
    </source>
</reference>
<gene>
    <name evidence="2" type="ORF">H9625_04060</name>
</gene>
<name>A0ABR8Y5Z1_9BACT</name>
<keyword evidence="1" id="KW-0472">Membrane</keyword>